<feature type="chain" id="PRO_5017728953" description="Thioredoxin family protein" evidence="1">
    <location>
        <begin position="28"/>
        <end position="126"/>
    </location>
</feature>
<sequence>MKSSLVSLLRISAALFLLGVAAGTANAETARSMLDGDVFAAEANHVELVSNASGEVVQVRVEGCESCVKSSYLPARDLVISRQGKAIDVRGASGLVGNSATLVIGVGSELVEQVDFWVPRGDGGDQ</sequence>
<evidence type="ECO:0000256" key="1">
    <source>
        <dbReference type="SAM" id="SignalP"/>
    </source>
</evidence>
<protein>
    <recommendedName>
        <fullName evidence="4">Thioredoxin family protein</fullName>
    </recommendedName>
</protein>
<proteinExistence type="predicted"/>
<gene>
    <name evidence="2" type="ORF">DXI23_17320</name>
</gene>
<keyword evidence="3" id="KW-1185">Reference proteome</keyword>
<comment type="caution">
    <text evidence="2">The sequence shown here is derived from an EMBL/GenBank/DDBJ whole genome shotgun (WGS) entry which is preliminary data.</text>
</comment>
<dbReference type="Proteomes" id="UP000256431">
    <property type="component" value="Unassembled WGS sequence"/>
</dbReference>
<reference evidence="2 3" key="1">
    <citation type="submission" date="2018-08" db="EMBL/GenBank/DDBJ databases">
        <title>Genome sequence of Marinobacter flavimaris KCTC 12185.</title>
        <authorList>
            <person name="Chun J."/>
            <person name="Kim B.-Y."/>
            <person name="Choi S.-B."/>
            <person name="Kwak M.-J."/>
        </authorList>
    </citation>
    <scope>NUCLEOTIDE SEQUENCE [LARGE SCALE GENOMIC DNA]</scope>
    <source>
        <strain evidence="2 3">KCTC 12185</strain>
    </source>
</reference>
<keyword evidence="1" id="KW-0732">Signal</keyword>
<evidence type="ECO:0000313" key="2">
    <source>
        <dbReference type="EMBL" id="RDU39772.1"/>
    </source>
</evidence>
<dbReference type="RefSeq" id="WP_104271745.1">
    <property type="nucleotide sequence ID" value="NZ_PSSW01000011.1"/>
</dbReference>
<accession>A0A3D8GZE5</accession>
<feature type="signal peptide" evidence="1">
    <location>
        <begin position="1"/>
        <end position="27"/>
    </location>
</feature>
<evidence type="ECO:0000313" key="3">
    <source>
        <dbReference type="Proteomes" id="UP000256431"/>
    </source>
</evidence>
<dbReference type="AlphaFoldDB" id="A0A3D8GZE5"/>
<evidence type="ECO:0008006" key="4">
    <source>
        <dbReference type="Google" id="ProtNLM"/>
    </source>
</evidence>
<organism evidence="2 3">
    <name type="scientific">Marinobacter flavimaris</name>
    <dbReference type="NCBI Taxonomy" id="262076"/>
    <lineage>
        <taxon>Bacteria</taxon>
        <taxon>Pseudomonadati</taxon>
        <taxon>Pseudomonadota</taxon>
        <taxon>Gammaproteobacteria</taxon>
        <taxon>Pseudomonadales</taxon>
        <taxon>Marinobacteraceae</taxon>
        <taxon>Marinobacter</taxon>
    </lineage>
</organism>
<dbReference type="EMBL" id="QRDH01000009">
    <property type="protein sequence ID" value="RDU39772.1"/>
    <property type="molecule type" value="Genomic_DNA"/>
</dbReference>
<name>A0A3D8GZE5_9GAMM</name>